<dbReference type="InterPro" id="IPR006938">
    <property type="entry name" value="DUF624"/>
</dbReference>
<name>A0ABW5T3Q1_9BACI</name>
<keyword evidence="1" id="KW-0812">Transmembrane</keyword>
<proteinExistence type="predicted"/>
<comment type="caution">
    <text evidence="2">The sequence shown here is derived from an EMBL/GenBank/DDBJ whole genome shotgun (WGS) entry which is preliminary data.</text>
</comment>
<dbReference type="RefSeq" id="WP_380713977.1">
    <property type="nucleotide sequence ID" value="NZ_JBHUML010000005.1"/>
</dbReference>
<evidence type="ECO:0000313" key="2">
    <source>
        <dbReference type="EMBL" id="MFD2706675.1"/>
    </source>
</evidence>
<keyword evidence="1" id="KW-1133">Transmembrane helix</keyword>
<evidence type="ECO:0000256" key="1">
    <source>
        <dbReference type="SAM" id="Phobius"/>
    </source>
</evidence>
<dbReference type="EMBL" id="JBHUML010000005">
    <property type="protein sequence ID" value="MFD2706675.1"/>
    <property type="molecule type" value="Genomic_DNA"/>
</dbReference>
<feature type="transmembrane region" description="Helical" evidence="1">
    <location>
        <begin position="26"/>
        <end position="45"/>
    </location>
</feature>
<protein>
    <submittedName>
        <fullName evidence="2">YesL family protein</fullName>
    </submittedName>
</protein>
<feature type="transmembrane region" description="Helical" evidence="1">
    <location>
        <begin position="171"/>
        <end position="195"/>
    </location>
</feature>
<evidence type="ECO:0000313" key="3">
    <source>
        <dbReference type="Proteomes" id="UP001597520"/>
    </source>
</evidence>
<gene>
    <name evidence="2" type="ORF">ACFSUB_14510</name>
</gene>
<sequence>MNNGTGFMGGFYAISEWIMRFSVANLYWVLFNVPIGLLLLSLLYIEESAGSALYLTAPLVLLVPVLFFPATTALFAQAREWVREEEYTGGCSRSYVGYYKENYKTSFIGGIVFVIIWGVLIADIYYFSSHNEALMYLFMIMGILLFVWTVNYFSVAVHYEMTFFGGLKHAFLITIGSPLVFLAVALSCGVILYISLYVFPLIIPLFTGSLVAFLSFSAFYRLHRKLAG</sequence>
<organism evidence="2 3">
    <name type="scientific">Salibacterium lacus</name>
    <dbReference type="NCBI Taxonomy" id="1898109"/>
    <lineage>
        <taxon>Bacteria</taxon>
        <taxon>Bacillati</taxon>
        <taxon>Bacillota</taxon>
        <taxon>Bacilli</taxon>
        <taxon>Bacillales</taxon>
        <taxon>Bacillaceae</taxon>
    </lineage>
</organism>
<keyword evidence="3" id="KW-1185">Reference proteome</keyword>
<feature type="transmembrane region" description="Helical" evidence="1">
    <location>
        <begin position="133"/>
        <end position="159"/>
    </location>
</feature>
<feature type="transmembrane region" description="Helical" evidence="1">
    <location>
        <begin position="201"/>
        <end position="222"/>
    </location>
</feature>
<dbReference type="Pfam" id="PF04854">
    <property type="entry name" value="DUF624"/>
    <property type="match status" value="1"/>
</dbReference>
<feature type="transmembrane region" description="Helical" evidence="1">
    <location>
        <begin position="51"/>
        <end position="76"/>
    </location>
</feature>
<keyword evidence="1" id="KW-0472">Membrane</keyword>
<accession>A0ABW5T3Q1</accession>
<feature type="transmembrane region" description="Helical" evidence="1">
    <location>
        <begin position="107"/>
        <end position="127"/>
    </location>
</feature>
<dbReference type="Proteomes" id="UP001597520">
    <property type="component" value="Unassembled WGS sequence"/>
</dbReference>
<reference evidence="3" key="1">
    <citation type="journal article" date="2019" name="Int. J. Syst. Evol. Microbiol.">
        <title>The Global Catalogue of Microorganisms (GCM) 10K type strain sequencing project: providing services to taxonomists for standard genome sequencing and annotation.</title>
        <authorList>
            <consortium name="The Broad Institute Genomics Platform"/>
            <consortium name="The Broad Institute Genome Sequencing Center for Infectious Disease"/>
            <person name="Wu L."/>
            <person name="Ma J."/>
        </authorList>
    </citation>
    <scope>NUCLEOTIDE SEQUENCE [LARGE SCALE GENOMIC DNA]</scope>
    <source>
        <strain evidence="3">KCTC 33792</strain>
    </source>
</reference>